<evidence type="ECO:0000256" key="15">
    <source>
        <dbReference type="SAM" id="Phobius"/>
    </source>
</evidence>
<keyword evidence="6 13" id="KW-0479">Metal-binding</keyword>
<dbReference type="GO" id="GO:0016705">
    <property type="term" value="F:oxidoreductase activity, acting on paired donors, with incorporation or reduction of molecular oxygen"/>
    <property type="evidence" value="ECO:0007669"/>
    <property type="project" value="InterPro"/>
</dbReference>
<evidence type="ECO:0000256" key="2">
    <source>
        <dbReference type="ARBA" id="ARBA00004174"/>
    </source>
</evidence>
<keyword evidence="11 14" id="KW-0503">Monooxygenase</keyword>
<dbReference type="PRINTS" id="PR00385">
    <property type="entry name" value="P450"/>
</dbReference>
<accession>A0A1I8NF04</accession>
<dbReference type="GO" id="GO:0005506">
    <property type="term" value="F:iron ion binding"/>
    <property type="evidence" value="ECO:0007669"/>
    <property type="project" value="InterPro"/>
</dbReference>
<evidence type="ECO:0000256" key="3">
    <source>
        <dbReference type="ARBA" id="ARBA00004406"/>
    </source>
</evidence>
<evidence type="ECO:0000256" key="8">
    <source>
        <dbReference type="ARBA" id="ARBA00022848"/>
    </source>
</evidence>
<keyword evidence="9 14" id="KW-0560">Oxidoreductase</keyword>
<evidence type="ECO:0000256" key="1">
    <source>
        <dbReference type="ARBA" id="ARBA00001971"/>
    </source>
</evidence>
<dbReference type="Gene3D" id="1.10.630.10">
    <property type="entry name" value="Cytochrome P450"/>
    <property type="match status" value="1"/>
</dbReference>
<sequence length="515" mass="59864">MWLSGILVGLVVTLISYLVLLMKRRLNYWHSRNVPCERPSLLLGNFKGMRTKYSFPEIWMNYYKKFKGSGPFAGFFWFSHPAVFVLDLELIKNILTRDFNKFMDRGFFHNEQDDPLTGHLFFLDGLKWKSLRQKLTPTFSSGKIAKMFPMVKNLTGRLMETMEEKLEDSEKQEDENAKHVLEMKDLLARFGTDVIGCCAFGIDCNSLSDPEAKFHIMGQRLFSEPRNGQLGNALAFNFPELVQKLHMKVIPDEISEFFMDLVKKTIQSREENPTERDDFLALLMELRESKQIKTEDGEETKSLTLEEIAAQIVLFFLAGYETSSTTVGFALYELARHQEIQNRLRQEVNEIWEKYGKDFTYESVKDMTYLQQVIQETLRLYIPVPVLNRKCLEDYPVPGHDEKYLIKKGMNVIIPVLAIQRDEEFFPQPEEFNPDNFEPSRCKDRESVVYMPFGEGPRNCIGKRFGEMQTGLVLATLIKKFKFSTCPQTQIPVIFNKETYFLGAGHGIHLRVEKI</sequence>
<evidence type="ECO:0000256" key="5">
    <source>
        <dbReference type="ARBA" id="ARBA00022617"/>
    </source>
</evidence>
<keyword evidence="12 15" id="KW-0472">Membrane</keyword>
<keyword evidence="8" id="KW-0492">Microsome</keyword>
<evidence type="ECO:0000256" key="12">
    <source>
        <dbReference type="ARBA" id="ARBA00023136"/>
    </source>
</evidence>
<evidence type="ECO:0000256" key="14">
    <source>
        <dbReference type="RuleBase" id="RU000461"/>
    </source>
</evidence>
<dbReference type="PRINTS" id="PR00463">
    <property type="entry name" value="EP450I"/>
</dbReference>
<evidence type="ECO:0000256" key="6">
    <source>
        <dbReference type="ARBA" id="ARBA00022723"/>
    </source>
</evidence>
<feature type="binding site" description="axial binding residue" evidence="13">
    <location>
        <position position="460"/>
    </location>
    <ligand>
        <name>heme</name>
        <dbReference type="ChEBI" id="CHEBI:30413"/>
    </ligand>
    <ligandPart>
        <name>Fe</name>
        <dbReference type="ChEBI" id="CHEBI:18248"/>
    </ligandPart>
</feature>
<dbReference type="GO" id="GO:0020037">
    <property type="term" value="F:heme binding"/>
    <property type="evidence" value="ECO:0007669"/>
    <property type="project" value="InterPro"/>
</dbReference>
<comment type="cofactor">
    <cofactor evidence="1 13">
        <name>heme</name>
        <dbReference type="ChEBI" id="CHEBI:30413"/>
    </cofactor>
</comment>
<dbReference type="VEuPathDB" id="VectorBase:MDOMA2_005173"/>
<dbReference type="InterPro" id="IPR050476">
    <property type="entry name" value="Insect_CytP450_Detox"/>
</dbReference>
<dbReference type="InterPro" id="IPR002401">
    <property type="entry name" value="Cyt_P450_E_grp-I"/>
</dbReference>
<evidence type="ECO:0000313" key="16">
    <source>
        <dbReference type="EnsemblMetazoa" id="MDOA014502-PA"/>
    </source>
</evidence>
<comment type="subcellular location">
    <subcellularLocation>
        <location evidence="3">Endoplasmic reticulum membrane</location>
        <topology evidence="3">Peripheral membrane protein</topology>
    </subcellularLocation>
    <subcellularLocation>
        <location evidence="2">Microsome membrane</location>
        <topology evidence="2">Peripheral membrane protein</topology>
    </subcellularLocation>
</comment>
<dbReference type="VEuPathDB" id="VectorBase:MDOA014502"/>
<keyword evidence="15" id="KW-1133">Transmembrane helix</keyword>
<feature type="transmembrane region" description="Helical" evidence="15">
    <location>
        <begin position="6"/>
        <end position="22"/>
    </location>
</feature>
<keyword evidence="15" id="KW-0812">Transmembrane</keyword>
<evidence type="ECO:0000256" key="4">
    <source>
        <dbReference type="ARBA" id="ARBA00010617"/>
    </source>
</evidence>
<dbReference type="GO" id="GO:0004497">
    <property type="term" value="F:monooxygenase activity"/>
    <property type="evidence" value="ECO:0007669"/>
    <property type="project" value="UniProtKB-KW"/>
</dbReference>
<dbReference type="InterPro" id="IPR001128">
    <property type="entry name" value="Cyt_P450"/>
</dbReference>
<keyword evidence="7" id="KW-0256">Endoplasmic reticulum</keyword>
<dbReference type="PANTHER" id="PTHR24292:SF100">
    <property type="entry name" value="CYTOCHROME P450 6A16, ISOFORM B-RELATED"/>
    <property type="match status" value="1"/>
</dbReference>
<dbReference type="GO" id="GO:0005789">
    <property type="term" value="C:endoplasmic reticulum membrane"/>
    <property type="evidence" value="ECO:0007669"/>
    <property type="project" value="UniProtKB-SubCell"/>
</dbReference>
<dbReference type="PANTHER" id="PTHR24292">
    <property type="entry name" value="CYTOCHROME P450"/>
    <property type="match status" value="1"/>
</dbReference>
<organism evidence="16">
    <name type="scientific">Musca domestica</name>
    <name type="common">House fly</name>
    <dbReference type="NCBI Taxonomy" id="7370"/>
    <lineage>
        <taxon>Eukaryota</taxon>
        <taxon>Metazoa</taxon>
        <taxon>Ecdysozoa</taxon>
        <taxon>Arthropoda</taxon>
        <taxon>Hexapoda</taxon>
        <taxon>Insecta</taxon>
        <taxon>Pterygota</taxon>
        <taxon>Neoptera</taxon>
        <taxon>Endopterygota</taxon>
        <taxon>Diptera</taxon>
        <taxon>Brachycera</taxon>
        <taxon>Muscomorpha</taxon>
        <taxon>Muscoidea</taxon>
        <taxon>Muscidae</taxon>
        <taxon>Musca</taxon>
    </lineage>
</organism>
<evidence type="ECO:0008006" key="17">
    <source>
        <dbReference type="Google" id="ProtNLM"/>
    </source>
</evidence>
<evidence type="ECO:0000256" key="7">
    <source>
        <dbReference type="ARBA" id="ARBA00022824"/>
    </source>
</evidence>
<evidence type="ECO:0000256" key="11">
    <source>
        <dbReference type="ARBA" id="ARBA00023033"/>
    </source>
</evidence>
<evidence type="ECO:0000256" key="10">
    <source>
        <dbReference type="ARBA" id="ARBA00023004"/>
    </source>
</evidence>
<dbReference type="InterPro" id="IPR017972">
    <property type="entry name" value="Cyt_P450_CS"/>
</dbReference>
<dbReference type="SUPFAM" id="SSF48264">
    <property type="entry name" value="Cytochrome P450"/>
    <property type="match status" value="1"/>
</dbReference>
<proteinExistence type="inferred from homology"/>
<protein>
    <recommendedName>
        <fullName evidence="17">Cytochrome P450</fullName>
    </recommendedName>
</protein>
<gene>
    <name evidence="16" type="primary">101893114</name>
</gene>
<keyword evidence="5 13" id="KW-0349">Heme</keyword>
<dbReference type="PROSITE" id="PS00086">
    <property type="entry name" value="CYTOCHROME_P450"/>
    <property type="match status" value="1"/>
</dbReference>
<dbReference type="Pfam" id="PF00067">
    <property type="entry name" value="p450"/>
    <property type="match status" value="1"/>
</dbReference>
<dbReference type="eggNOG" id="KOG0158">
    <property type="taxonomic scope" value="Eukaryota"/>
</dbReference>
<evidence type="ECO:0000256" key="9">
    <source>
        <dbReference type="ARBA" id="ARBA00023002"/>
    </source>
</evidence>
<comment type="similarity">
    <text evidence="4 14">Belongs to the cytochrome P450 family.</text>
</comment>
<name>A0A1I8NF04_MUSDO</name>
<dbReference type="EnsemblMetazoa" id="MDOA014502-RA">
    <property type="protein sequence ID" value="MDOA014502-PA"/>
    <property type="gene ID" value="MDOA014502"/>
</dbReference>
<dbReference type="FunFam" id="1.10.630.10:FF:000042">
    <property type="entry name" value="Cytochrome P450"/>
    <property type="match status" value="1"/>
</dbReference>
<dbReference type="InterPro" id="IPR036396">
    <property type="entry name" value="Cyt_P450_sf"/>
</dbReference>
<dbReference type="AlphaFoldDB" id="A0A1I8NF04"/>
<dbReference type="CDD" id="cd11056">
    <property type="entry name" value="CYP6-like"/>
    <property type="match status" value="1"/>
</dbReference>
<evidence type="ECO:0000256" key="13">
    <source>
        <dbReference type="PIRSR" id="PIRSR602401-1"/>
    </source>
</evidence>
<reference evidence="16" key="1">
    <citation type="submission" date="2020-05" db="UniProtKB">
        <authorList>
            <consortium name="EnsemblMetazoa"/>
        </authorList>
    </citation>
    <scope>IDENTIFICATION</scope>
    <source>
        <strain evidence="16">Aabys</strain>
    </source>
</reference>
<keyword evidence="10 13" id="KW-0408">Iron</keyword>